<dbReference type="SUPFAM" id="SSF51735">
    <property type="entry name" value="NAD(P)-binding Rossmann-fold domains"/>
    <property type="match status" value="1"/>
</dbReference>
<accession>A0A1E5XJZ0</accession>
<dbReference type="OrthoDB" id="528778at2"/>
<sequence>MSRPHILIVGGAGVFGSRLARLLARRKGFRVSLGGRTERRAQALQRELRAIDEQGEYGFVLIDRDRIGVERLKEIDCDVVVDCSGPFQLSGTQLIEAAIGARCHYVDIADSRSFVAGIARFDSAARAVAISVISGASSTPGLTHAVLDQLTSAWLAVDSVDVAIVPGNKTPKGRSVIEGILSWVGQPVRVFREAGWERGRGWSGGRSVTIEGLPPRRAMLADVPDLDLLPARFAPRVRAGFDAGMELPVLNWLIGVAAVPVRWGLIKSAGVFAGLGTQIALWLDRFGTADGGMLVEAAGQDARGEPRVVRWWLRAASGDGPYVPVLPAAATIAPLTLRRRPPRRARPPARPLTPPPLKPPLAGPATASHPAHRPPTRKTRVSLRSW</sequence>
<dbReference type="RefSeq" id="WP_069911802.1">
    <property type="nucleotide sequence ID" value="NZ_LAJE02000345.1"/>
</dbReference>
<feature type="compositionally biased region" description="Basic residues" evidence="1">
    <location>
        <begin position="370"/>
        <end position="386"/>
    </location>
</feature>
<name>A0A1E5XJZ0_9HYPH</name>
<evidence type="ECO:0000256" key="1">
    <source>
        <dbReference type="SAM" id="MobiDB-lite"/>
    </source>
</evidence>
<feature type="compositionally biased region" description="Basic residues" evidence="1">
    <location>
        <begin position="337"/>
        <end position="347"/>
    </location>
</feature>
<feature type="compositionally biased region" description="Pro residues" evidence="1">
    <location>
        <begin position="348"/>
        <end position="362"/>
    </location>
</feature>
<evidence type="ECO:0000313" key="4">
    <source>
        <dbReference type="Proteomes" id="UP000095463"/>
    </source>
</evidence>
<dbReference type="EMBL" id="LAJE02000345">
    <property type="protein sequence ID" value="OEO28913.1"/>
    <property type="molecule type" value="Genomic_DNA"/>
</dbReference>
<dbReference type="PANTHER" id="PTHR43796">
    <property type="entry name" value="CARBOXYNORSPERMIDINE SYNTHASE"/>
    <property type="match status" value="1"/>
</dbReference>
<dbReference type="Pfam" id="PF03435">
    <property type="entry name" value="Sacchrp_dh_NADP"/>
    <property type="match status" value="1"/>
</dbReference>
<evidence type="ECO:0000259" key="2">
    <source>
        <dbReference type="Pfam" id="PF03435"/>
    </source>
</evidence>
<dbReference type="Proteomes" id="UP000095463">
    <property type="component" value="Unassembled WGS sequence"/>
</dbReference>
<protein>
    <recommendedName>
        <fullName evidence="2">Saccharopine dehydrogenase NADP binding domain-containing protein</fullName>
    </recommendedName>
</protein>
<dbReference type="InterPro" id="IPR036291">
    <property type="entry name" value="NAD(P)-bd_dom_sf"/>
</dbReference>
<proteinExistence type="predicted"/>
<comment type="caution">
    <text evidence="3">The sequence shown here is derived from an EMBL/GenBank/DDBJ whole genome shotgun (WGS) entry which is preliminary data.</text>
</comment>
<feature type="domain" description="Saccharopine dehydrogenase NADP binding" evidence="2">
    <location>
        <begin position="6"/>
        <end position="109"/>
    </location>
</feature>
<dbReference type="InterPro" id="IPR005097">
    <property type="entry name" value="Sacchrp_dh_NADP-bd"/>
</dbReference>
<gene>
    <name evidence="3" type="ORF">VW23_027940</name>
</gene>
<dbReference type="Gene3D" id="3.40.50.720">
    <property type="entry name" value="NAD(P)-binding Rossmann-like Domain"/>
    <property type="match status" value="1"/>
</dbReference>
<evidence type="ECO:0000313" key="3">
    <source>
        <dbReference type="EMBL" id="OEO28913.1"/>
    </source>
</evidence>
<organism evidence="3 4">
    <name type="scientific">Devosia insulae DS-56</name>
    <dbReference type="NCBI Taxonomy" id="1116389"/>
    <lineage>
        <taxon>Bacteria</taxon>
        <taxon>Pseudomonadati</taxon>
        <taxon>Pseudomonadota</taxon>
        <taxon>Alphaproteobacteria</taxon>
        <taxon>Hyphomicrobiales</taxon>
        <taxon>Devosiaceae</taxon>
        <taxon>Devosia</taxon>
    </lineage>
</organism>
<dbReference type="PANTHER" id="PTHR43796:SF2">
    <property type="entry name" value="CARBOXYNORSPERMIDINE SYNTHASE"/>
    <property type="match status" value="1"/>
</dbReference>
<keyword evidence="4" id="KW-1185">Reference proteome</keyword>
<dbReference type="AlphaFoldDB" id="A0A1E5XJZ0"/>
<reference evidence="3 4" key="1">
    <citation type="journal article" date="2015" name="Genome Announc.">
        <title>Genome Assemblies of Three Soil-Associated Devosia species: D. insulae, D. limi, and D. soli.</title>
        <authorList>
            <person name="Hassan Y.I."/>
            <person name="Lepp D."/>
            <person name="Zhou T."/>
        </authorList>
    </citation>
    <scope>NUCLEOTIDE SEQUENCE [LARGE SCALE GENOMIC DNA]</scope>
    <source>
        <strain evidence="3 4">DS-56</strain>
    </source>
</reference>
<feature type="region of interest" description="Disordered" evidence="1">
    <location>
        <begin position="336"/>
        <end position="386"/>
    </location>
</feature>